<proteinExistence type="predicted"/>
<evidence type="ECO:0000256" key="1">
    <source>
        <dbReference type="ARBA" id="ARBA00004651"/>
    </source>
</evidence>
<dbReference type="InterPro" id="IPR001123">
    <property type="entry name" value="LeuE-type"/>
</dbReference>
<keyword evidence="3 6" id="KW-0812">Transmembrane</keyword>
<comment type="caution">
    <text evidence="7">The sequence shown here is derived from an EMBL/GenBank/DDBJ whole genome shotgun (WGS) entry which is preliminary data.</text>
</comment>
<evidence type="ECO:0000256" key="2">
    <source>
        <dbReference type="ARBA" id="ARBA00022475"/>
    </source>
</evidence>
<comment type="subcellular location">
    <subcellularLocation>
        <location evidence="1">Cell membrane</location>
        <topology evidence="1">Multi-pass membrane protein</topology>
    </subcellularLocation>
</comment>
<keyword evidence="8" id="KW-1185">Reference proteome</keyword>
<dbReference type="Pfam" id="PF01810">
    <property type="entry name" value="LysE"/>
    <property type="match status" value="1"/>
</dbReference>
<protein>
    <submittedName>
        <fullName evidence="7">Amino acid transporter</fullName>
    </submittedName>
</protein>
<name>A0ABQ4LVL1_9BACL</name>
<dbReference type="Proteomes" id="UP000680638">
    <property type="component" value="Unassembled WGS sequence"/>
</dbReference>
<keyword evidence="5 6" id="KW-0472">Membrane</keyword>
<feature type="transmembrane region" description="Helical" evidence="6">
    <location>
        <begin position="116"/>
        <end position="136"/>
    </location>
</feature>
<sequence length="210" mass="22664">MELLWWSSVMLGLSVAIPVGPITIEMIRQGLKKGFFHGWSVGLGGMTVDVLLMILLYCGASAFLTAPVIQQAMWIVGAVFLFVVGYGSIKEASAFHAGGEGASPDKTWLSSYGNGFMVAVSPGNIVFWLSVFGTLLADRLGSTGQAHFWTMAAGVICGIAIHDVVLMLLVTHARRLIDGKWMKRVSIGAGLALMYFGGMFVWRFVQSLQL</sequence>
<gene>
    <name evidence="7" type="ORF">J21TS3_20800</name>
</gene>
<feature type="transmembrane region" description="Helical" evidence="6">
    <location>
        <begin position="39"/>
        <end position="66"/>
    </location>
</feature>
<reference evidence="7 8" key="1">
    <citation type="submission" date="2021-03" db="EMBL/GenBank/DDBJ databases">
        <title>Antimicrobial resistance genes in bacteria isolated from Japanese honey, and their potential for conferring macrolide and lincosamide resistance in the American foulbrood pathogen Paenibacillus larvae.</title>
        <authorList>
            <person name="Okamoto M."/>
            <person name="Kumagai M."/>
            <person name="Kanamori H."/>
            <person name="Takamatsu D."/>
        </authorList>
    </citation>
    <scope>NUCLEOTIDE SEQUENCE [LARGE SCALE GENOMIC DNA]</scope>
    <source>
        <strain evidence="7 8">J21TS3</strain>
    </source>
</reference>
<dbReference type="EMBL" id="BORW01000008">
    <property type="protein sequence ID" value="GIO67259.1"/>
    <property type="molecule type" value="Genomic_DNA"/>
</dbReference>
<keyword evidence="2" id="KW-1003">Cell membrane</keyword>
<evidence type="ECO:0000313" key="7">
    <source>
        <dbReference type="EMBL" id="GIO67259.1"/>
    </source>
</evidence>
<evidence type="ECO:0000313" key="8">
    <source>
        <dbReference type="Proteomes" id="UP000680638"/>
    </source>
</evidence>
<feature type="transmembrane region" description="Helical" evidence="6">
    <location>
        <begin position="72"/>
        <end position="89"/>
    </location>
</feature>
<feature type="transmembrane region" description="Helical" evidence="6">
    <location>
        <begin position="148"/>
        <end position="173"/>
    </location>
</feature>
<dbReference type="PANTHER" id="PTHR30086:SF6">
    <property type="entry name" value="AMINO ACID EFFLUX PROTEIN YCGF-RELATED"/>
    <property type="match status" value="1"/>
</dbReference>
<evidence type="ECO:0000256" key="5">
    <source>
        <dbReference type="ARBA" id="ARBA00023136"/>
    </source>
</evidence>
<accession>A0ABQ4LVL1</accession>
<evidence type="ECO:0000256" key="3">
    <source>
        <dbReference type="ARBA" id="ARBA00022692"/>
    </source>
</evidence>
<keyword evidence="4 6" id="KW-1133">Transmembrane helix</keyword>
<dbReference type="PANTHER" id="PTHR30086">
    <property type="entry name" value="ARGININE EXPORTER PROTEIN ARGO"/>
    <property type="match status" value="1"/>
</dbReference>
<evidence type="ECO:0000256" key="4">
    <source>
        <dbReference type="ARBA" id="ARBA00022989"/>
    </source>
</evidence>
<evidence type="ECO:0000256" key="6">
    <source>
        <dbReference type="SAM" id="Phobius"/>
    </source>
</evidence>
<dbReference type="RefSeq" id="WP_036715158.1">
    <property type="nucleotide sequence ID" value="NZ_BORW01000008.1"/>
</dbReference>
<organism evidence="7 8">
    <name type="scientific">Paenibacillus cookii</name>
    <dbReference type="NCBI Taxonomy" id="157839"/>
    <lineage>
        <taxon>Bacteria</taxon>
        <taxon>Bacillati</taxon>
        <taxon>Bacillota</taxon>
        <taxon>Bacilli</taxon>
        <taxon>Bacillales</taxon>
        <taxon>Paenibacillaceae</taxon>
        <taxon>Paenibacillus</taxon>
    </lineage>
</organism>
<feature type="transmembrane region" description="Helical" evidence="6">
    <location>
        <begin position="185"/>
        <end position="205"/>
    </location>
</feature>
<feature type="transmembrane region" description="Helical" evidence="6">
    <location>
        <begin position="6"/>
        <end position="27"/>
    </location>
</feature>